<dbReference type="Ensembl" id="ENSCMIT00000036138.1">
    <property type="protein sequence ID" value="ENSCMIP00000035611.1"/>
    <property type="gene ID" value="ENSCMIG00000015067.1"/>
</dbReference>
<protein>
    <recommendedName>
        <fullName evidence="3">P-type domain-containing protein</fullName>
    </recommendedName>
</protein>
<name>A0A4W3J7S8_CALMI</name>
<reference evidence="4" key="5">
    <citation type="submission" date="2025-09" db="UniProtKB">
        <authorList>
            <consortium name="Ensembl"/>
        </authorList>
    </citation>
    <scope>IDENTIFICATION</scope>
</reference>
<dbReference type="PROSITE" id="PS00025">
    <property type="entry name" value="P_TREFOIL_1"/>
    <property type="match status" value="1"/>
</dbReference>
<dbReference type="AlphaFoldDB" id="A0A4W3J7S8"/>
<reference evidence="5" key="2">
    <citation type="journal article" date="2007" name="PLoS Biol.">
        <title>Survey sequencing and comparative analysis of the elephant shark (Callorhinchus milii) genome.</title>
        <authorList>
            <person name="Venkatesh B."/>
            <person name="Kirkness E.F."/>
            <person name="Loh Y.H."/>
            <person name="Halpern A.L."/>
            <person name="Lee A.P."/>
            <person name="Johnson J."/>
            <person name="Dandona N."/>
            <person name="Viswanathan L.D."/>
            <person name="Tay A."/>
            <person name="Venter J.C."/>
            <person name="Strausberg R.L."/>
            <person name="Brenner S."/>
        </authorList>
    </citation>
    <scope>NUCLEOTIDE SEQUENCE [LARGE SCALE GENOMIC DNA]</scope>
</reference>
<evidence type="ECO:0000313" key="5">
    <source>
        <dbReference type="Proteomes" id="UP000314986"/>
    </source>
</evidence>
<evidence type="ECO:0000259" key="3">
    <source>
        <dbReference type="PROSITE" id="PS51448"/>
    </source>
</evidence>
<evidence type="ECO:0000256" key="1">
    <source>
        <dbReference type="ARBA" id="ARBA00023157"/>
    </source>
</evidence>
<dbReference type="SMART" id="SM00018">
    <property type="entry name" value="PD"/>
    <property type="match status" value="1"/>
</dbReference>
<dbReference type="CDD" id="cd00111">
    <property type="entry name" value="Trefoil"/>
    <property type="match status" value="1"/>
</dbReference>
<reference evidence="5" key="3">
    <citation type="journal article" date="2014" name="Nature">
        <title>Elephant shark genome provides unique insights into gnathostome evolution.</title>
        <authorList>
            <consortium name="International Elephant Shark Genome Sequencing Consortium"/>
            <person name="Venkatesh B."/>
            <person name="Lee A.P."/>
            <person name="Ravi V."/>
            <person name="Maurya A.K."/>
            <person name="Lian M.M."/>
            <person name="Swann J.B."/>
            <person name="Ohta Y."/>
            <person name="Flajnik M.F."/>
            <person name="Sutoh Y."/>
            <person name="Kasahara M."/>
            <person name="Hoon S."/>
            <person name="Gangu V."/>
            <person name="Roy S.W."/>
            <person name="Irimia M."/>
            <person name="Korzh V."/>
            <person name="Kondrychyn I."/>
            <person name="Lim Z.W."/>
            <person name="Tay B.H."/>
            <person name="Tohari S."/>
            <person name="Kong K.W."/>
            <person name="Ho S."/>
            <person name="Lorente-Galdos B."/>
            <person name="Quilez J."/>
            <person name="Marques-Bonet T."/>
            <person name="Raney B.J."/>
            <person name="Ingham P.W."/>
            <person name="Tay A."/>
            <person name="Hillier L.W."/>
            <person name="Minx P."/>
            <person name="Boehm T."/>
            <person name="Wilson R.K."/>
            <person name="Brenner S."/>
            <person name="Warren W.C."/>
        </authorList>
    </citation>
    <scope>NUCLEOTIDE SEQUENCE [LARGE SCALE GENOMIC DNA]</scope>
</reference>
<keyword evidence="5" id="KW-1185">Reference proteome</keyword>
<accession>A0A4W3J7S8</accession>
<proteinExistence type="predicted"/>
<organism evidence="4 5">
    <name type="scientific">Callorhinchus milii</name>
    <name type="common">Ghost shark</name>
    <dbReference type="NCBI Taxonomy" id="7868"/>
    <lineage>
        <taxon>Eukaryota</taxon>
        <taxon>Metazoa</taxon>
        <taxon>Chordata</taxon>
        <taxon>Craniata</taxon>
        <taxon>Vertebrata</taxon>
        <taxon>Chondrichthyes</taxon>
        <taxon>Holocephali</taxon>
        <taxon>Chimaeriformes</taxon>
        <taxon>Callorhinchidae</taxon>
        <taxon>Callorhinchus</taxon>
    </lineage>
</organism>
<dbReference type="InParanoid" id="A0A4W3J7S8"/>
<dbReference type="Proteomes" id="UP000314986">
    <property type="component" value="Unassembled WGS sequence"/>
</dbReference>
<dbReference type="InterPro" id="IPR044913">
    <property type="entry name" value="P_trefoil_dom_sf"/>
</dbReference>
<feature type="disulfide bond" evidence="2">
    <location>
        <begin position="37"/>
        <end position="63"/>
    </location>
</feature>
<keyword evidence="1 2" id="KW-1015">Disulfide bond</keyword>
<dbReference type="InterPro" id="IPR017957">
    <property type="entry name" value="P_trefoil_CS"/>
</dbReference>
<dbReference type="SUPFAM" id="SSF57492">
    <property type="entry name" value="Trefoil"/>
    <property type="match status" value="1"/>
</dbReference>
<feature type="domain" description="P-type" evidence="3">
    <location>
        <begin position="35"/>
        <end position="88"/>
    </location>
</feature>
<dbReference type="InterPro" id="IPR000519">
    <property type="entry name" value="P_trefoil_dom"/>
</dbReference>
<evidence type="ECO:0000256" key="2">
    <source>
        <dbReference type="PROSITE-ProRule" id="PRU00779"/>
    </source>
</evidence>
<reference evidence="5" key="1">
    <citation type="journal article" date="2006" name="Science">
        <title>Ancient noncoding elements conserved in the human genome.</title>
        <authorList>
            <person name="Venkatesh B."/>
            <person name="Kirkness E.F."/>
            <person name="Loh Y.H."/>
            <person name="Halpern A.L."/>
            <person name="Lee A.P."/>
            <person name="Johnson J."/>
            <person name="Dandona N."/>
            <person name="Viswanathan L.D."/>
            <person name="Tay A."/>
            <person name="Venter J.C."/>
            <person name="Strausberg R.L."/>
            <person name="Brenner S."/>
        </authorList>
    </citation>
    <scope>NUCLEOTIDE SEQUENCE [LARGE SCALE GENOMIC DNA]</scope>
</reference>
<dbReference type="Pfam" id="PF00088">
    <property type="entry name" value="Trefoil"/>
    <property type="match status" value="1"/>
</dbReference>
<reference evidence="4" key="4">
    <citation type="submission" date="2025-08" db="UniProtKB">
        <authorList>
            <consortium name="Ensembl"/>
        </authorList>
    </citation>
    <scope>IDENTIFICATION</scope>
</reference>
<evidence type="ECO:0000313" key="4">
    <source>
        <dbReference type="Ensembl" id="ENSCMIP00000035611.1"/>
    </source>
</evidence>
<feature type="disulfide bond" evidence="2">
    <location>
        <begin position="47"/>
        <end position="62"/>
    </location>
</feature>
<dbReference type="Gene3D" id="4.10.110.10">
    <property type="entry name" value="Spasmolytic Protein, domain 1"/>
    <property type="match status" value="1"/>
</dbReference>
<dbReference type="PROSITE" id="PS51448">
    <property type="entry name" value="P_TREFOIL_2"/>
    <property type="match status" value="1"/>
</dbReference>
<comment type="caution">
    <text evidence="2">Lacks conserved residue(s) required for the propagation of feature annotation.</text>
</comment>
<sequence length="88" mass="9488">MDFKVMRSLWLQGRTLSRSPFLPFSLSRSLSMALAGCAVAEGDRLACGPPTISAVGCQLRGCCYDNTSGSAFHVGRTSPLHRTHCKVN</sequence>